<proteinExistence type="predicted"/>
<name>A0A4Q2FL45_STROR</name>
<reference evidence="1 2" key="1">
    <citation type="submission" date="2018-05" db="EMBL/GenBank/DDBJ databases">
        <title>Streptococcus from otitis media.</title>
        <authorList>
            <person name="Wayes A.M."/>
            <person name="Jakubovics N.S."/>
        </authorList>
    </citation>
    <scope>NUCLEOTIDE SEQUENCE [LARGE SCALE GENOMIC DNA]</scope>
    <source>
        <strain evidence="1 2">NU39</strain>
    </source>
</reference>
<dbReference type="Gene3D" id="3.30.830.10">
    <property type="entry name" value="Metalloenzyme, LuxS/M16 peptidase-like"/>
    <property type="match status" value="1"/>
</dbReference>
<comment type="caution">
    <text evidence="1">The sequence shown here is derived from an EMBL/GenBank/DDBJ whole genome shotgun (WGS) entry which is preliminary data.</text>
</comment>
<dbReference type="GO" id="GO:0046872">
    <property type="term" value="F:metal ion binding"/>
    <property type="evidence" value="ECO:0007669"/>
    <property type="project" value="InterPro"/>
</dbReference>
<gene>
    <name evidence="1" type="ORF">DF217_10370</name>
</gene>
<sequence>IMNEWVRAYKFGFSKGEIERAVAENISGYENYLEKLNEISHKDVIGMVKDDYLNHEVIADPKAEFEMVKSILKNVDTKILQEQIRKLYTAQNRVVAVTGVENENNLTQEKAFDIIQKAENDASLQPYV</sequence>
<evidence type="ECO:0000313" key="1">
    <source>
        <dbReference type="EMBL" id="RXX19776.1"/>
    </source>
</evidence>
<protein>
    <submittedName>
        <fullName evidence="1">Peptidase M16</fullName>
    </submittedName>
</protein>
<dbReference type="SUPFAM" id="SSF63411">
    <property type="entry name" value="LuxS/MPP-like metallohydrolase"/>
    <property type="match status" value="1"/>
</dbReference>
<feature type="non-terminal residue" evidence="1">
    <location>
        <position position="1"/>
    </location>
</feature>
<organism evidence="1 2">
    <name type="scientific">Streptococcus oralis</name>
    <dbReference type="NCBI Taxonomy" id="1303"/>
    <lineage>
        <taxon>Bacteria</taxon>
        <taxon>Bacillati</taxon>
        <taxon>Bacillota</taxon>
        <taxon>Bacilli</taxon>
        <taxon>Lactobacillales</taxon>
        <taxon>Streptococcaceae</taxon>
        <taxon>Streptococcus</taxon>
    </lineage>
</organism>
<accession>A0A4Q2FL45</accession>
<evidence type="ECO:0000313" key="2">
    <source>
        <dbReference type="Proteomes" id="UP000289921"/>
    </source>
</evidence>
<dbReference type="Proteomes" id="UP000289921">
    <property type="component" value="Unassembled WGS sequence"/>
</dbReference>
<dbReference type="AlphaFoldDB" id="A0A4Q2FL45"/>
<feature type="non-terminal residue" evidence="1">
    <location>
        <position position="128"/>
    </location>
</feature>
<dbReference type="InterPro" id="IPR011249">
    <property type="entry name" value="Metalloenz_LuxS/M16"/>
</dbReference>
<dbReference type="EMBL" id="QEWK01000065">
    <property type="protein sequence ID" value="RXX19776.1"/>
    <property type="molecule type" value="Genomic_DNA"/>
</dbReference>